<comment type="caution">
    <text evidence="1">The sequence shown here is derived from an EMBL/GenBank/DDBJ whole genome shotgun (WGS) entry which is preliminary data.</text>
</comment>
<gene>
    <name evidence="1" type="ORF">GCM10011386_09470</name>
</gene>
<protein>
    <submittedName>
        <fullName evidence="1">Uncharacterized protein</fullName>
    </submittedName>
</protein>
<proteinExistence type="predicted"/>
<organism evidence="1 2">
    <name type="scientific">Parapedobacter defluvii</name>
    <dbReference type="NCBI Taxonomy" id="2045106"/>
    <lineage>
        <taxon>Bacteria</taxon>
        <taxon>Pseudomonadati</taxon>
        <taxon>Bacteroidota</taxon>
        <taxon>Sphingobacteriia</taxon>
        <taxon>Sphingobacteriales</taxon>
        <taxon>Sphingobacteriaceae</taxon>
        <taxon>Parapedobacter</taxon>
    </lineage>
</organism>
<sequence>MRESSLHTVDPTALRYLMTETIFGIDEPMTDSSDRHSAAPSAAPSVSLQFSYYGANKRNYLFLTHEPQHEWMSAAALDAFTKTLAALKLSMDDIALLNVGKLSKIPAKTDLITFFKSRIVVALGVPLSWDESDGLTIFKTYSFDEMLVDAEKKRVFWTTIKTLLV</sequence>
<accession>A0ABQ1L525</accession>
<reference evidence="2" key="1">
    <citation type="journal article" date="2019" name="Int. J. Syst. Evol. Microbiol.">
        <title>The Global Catalogue of Microorganisms (GCM) 10K type strain sequencing project: providing services to taxonomists for standard genome sequencing and annotation.</title>
        <authorList>
            <consortium name="The Broad Institute Genomics Platform"/>
            <consortium name="The Broad Institute Genome Sequencing Center for Infectious Disease"/>
            <person name="Wu L."/>
            <person name="Ma J."/>
        </authorList>
    </citation>
    <scope>NUCLEOTIDE SEQUENCE [LARGE SCALE GENOMIC DNA]</scope>
    <source>
        <strain evidence="2">CGMCC 1.15342</strain>
    </source>
</reference>
<dbReference type="Proteomes" id="UP000597338">
    <property type="component" value="Unassembled WGS sequence"/>
</dbReference>
<evidence type="ECO:0000313" key="1">
    <source>
        <dbReference type="EMBL" id="GGC19669.1"/>
    </source>
</evidence>
<name>A0ABQ1L525_9SPHI</name>
<dbReference type="RefSeq" id="WP_188747991.1">
    <property type="nucleotide sequence ID" value="NZ_BMIK01000002.1"/>
</dbReference>
<keyword evidence="2" id="KW-1185">Reference proteome</keyword>
<dbReference type="EMBL" id="BMIK01000002">
    <property type="protein sequence ID" value="GGC19669.1"/>
    <property type="molecule type" value="Genomic_DNA"/>
</dbReference>
<evidence type="ECO:0000313" key="2">
    <source>
        <dbReference type="Proteomes" id="UP000597338"/>
    </source>
</evidence>